<dbReference type="SUPFAM" id="SSF81383">
    <property type="entry name" value="F-box domain"/>
    <property type="match status" value="1"/>
</dbReference>
<accession>A0A835SX57</accession>
<comment type="caution">
    <text evidence="2">The sequence shown here is derived from an EMBL/GenBank/DDBJ whole genome shotgun (WGS) entry which is preliminary data.</text>
</comment>
<dbReference type="Gene3D" id="1.20.1280.50">
    <property type="match status" value="1"/>
</dbReference>
<reference evidence="2" key="1">
    <citation type="journal article" date="2020" name="bioRxiv">
        <title>Comparative genomics of Chlamydomonas.</title>
        <authorList>
            <person name="Craig R.J."/>
            <person name="Hasan A.R."/>
            <person name="Ness R.W."/>
            <person name="Keightley P.D."/>
        </authorList>
    </citation>
    <scope>NUCLEOTIDE SEQUENCE</scope>
    <source>
        <strain evidence="2">CCAP 11/173</strain>
    </source>
</reference>
<dbReference type="OrthoDB" id="101791at2759"/>
<dbReference type="Proteomes" id="UP000613740">
    <property type="component" value="Unassembled WGS sequence"/>
</dbReference>
<evidence type="ECO:0000313" key="2">
    <source>
        <dbReference type="EMBL" id="KAG2433112.1"/>
    </source>
</evidence>
<evidence type="ECO:0000259" key="1">
    <source>
        <dbReference type="PROSITE" id="PS50181"/>
    </source>
</evidence>
<sequence length="202" mass="22507">MASPHALSSSRLLQLPVELQLRVLEELEGKELCLVELVSPELRRLVSGNQYLYTDVHTREFGRPIAGAKGLTAKAQYTRAYIQARVDNLERQRCVYKTLKLRLEQLDELLGQADDVRELLGVPEMLMNEPSLVLSFVGDMEQDVMQERWDTSEDLLAAEEKMAAMQGELESLMARVPSCWWCSAPVPASEAAAAPSTGCTIA</sequence>
<dbReference type="EMBL" id="JAEHOD010000064">
    <property type="protein sequence ID" value="KAG2433112.1"/>
    <property type="molecule type" value="Genomic_DNA"/>
</dbReference>
<dbReference type="InterPro" id="IPR036047">
    <property type="entry name" value="F-box-like_dom_sf"/>
</dbReference>
<dbReference type="PROSITE" id="PS50181">
    <property type="entry name" value="FBOX"/>
    <property type="match status" value="1"/>
</dbReference>
<organism evidence="2 3">
    <name type="scientific">Chlamydomonas schloesseri</name>
    <dbReference type="NCBI Taxonomy" id="2026947"/>
    <lineage>
        <taxon>Eukaryota</taxon>
        <taxon>Viridiplantae</taxon>
        <taxon>Chlorophyta</taxon>
        <taxon>core chlorophytes</taxon>
        <taxon>Chlorophyceae</taxon>
        <taxon>CS clade</taxon>
        <taxon>Chlamydomonadales</taxon>
        <taxon>Chlamydomonadaceae</taxon>
        <taxon>Chlamydomonas</taxon>
    </lineage>
</organism>
<name>A0A835SX57_9CHLO</name>
<dbReference type="Pfam" id="PF12937">
    <property type="entry name" value="F-box-like"/>
    <property type="match status" value="1"/>
</dbReference>
<dbReference type="AlphaFoldDB" id="A0A835SX57"/>
<gene>
    <name evidence="2" type="ORF">HYH02_012815</name>
</gene>
<keyword evidence="3" id="KW-1185">Reference proteome</keyword>
<evidence type="ECO:0000313" key="3">
    <source>
        <dbReference type="Proteomes" id="UP000613740"/>
    </source>
</evidence>
<feature type="domain" description="F-box" evidence="1">
    <location>
        <begin position="9"/>
        <end position="56"/>
    </location>
</feature>
<protein>
    <recommendedName>
        <fullName evidence="1">F-box domain-containing protein</fullName>
    </recommendedName>
</protein>
<proteinExistence type="predicted"/>
<dbReference type="InterPro" id="IPR001810">
    <property type="entry name" value="F-box_dom"/>
</dbReference>